<dbReference type="WBParaSite" id="nRc.2.0.1.t33760-RA">
    <property type="protein sequence ID" value="nRc.2.0.1.t33760-RA"/>
    <property type="gene ID" value="nRc.2.0.1.g33760"/>
</dbReference>
<protein>
    <submittedName>
        <fullName evidence="2">Uncharacterized protein</fullName>
    </submittedName>
</protein>
<reference evidence="2" key="1">
    <citation type="submission" date="2022-11" db="UniProtKB">
        <authorList>
            <consortium name="WormBaseParasite"/>
        </authorList>
    </citation>
    <scope>IDENTIFICATION</scope>
</reference>
<keyword evidence="1" id="KW-1185">Reference proteome</keyword>
<sequence length="237" mass="25964">MLREVNNPCQSAAECYLKWAEKSAECNQFDEKLRRIQPYPKNAPQYQMCNAENREKSEQVQAKAAETRKEYAHCVQNRMAEMLPVNPNSVNRCNQAVANYSTILQVNPVPPTSSPAVNNTTISEYQLLNQKLHVCRQEEQALATVCGPLTSCCSENYICSLMCQISKAGNGLAEYKLQYELRSRQCNKLRPTPATSSTTAVAAATVTTILVNSAAAITTAATMAGVSAVLNTTSTSQ</sequence>
<dbReference type="AlphaFoldDB" id="A0A915K4S2"/>
<dbReference type="Proteomes" id="UP000887565">
    <property type="component" value="Unplaced"/>
</dbReference>
<name>A0A915K4S2_ROMCU</name>
<accession>A0A915K4S2</accession>
<evidence type="ECO:0000313" key="1">
    <source>
        <dbReference type="Proteomes" id="UP000887565"/>
    </source>
</evidence>
<proteinExistence type="predicted"/>
<organism evidence="1 2">
    <name type="scientific">Romanomermis culicivorax</name>
    <name type="common">Nematode worm</name>
    <dbReference type="NCBI Taxonomy" id="13658"/>
    <lineage>
        <taxon>Eukaryota</taxon>
        <taxon>Metazoa</taxon>
        <taxon>Ecdysozoa</taxon>
        <taxon>Nematoda</taxon>
        <taxon>Enoplea</taxon>
        <taxon>Dorylaimia</taxon>
        <taxon>Mermithida</taxon>
        <taxon>Mermithoidea</taxon>
        <taxon>Mermithidae</taxon>
        <taxon>Romanomermis</taxon>
    </lineage>
</organism>
<evidence type="ECO:0000313" key="2">
    <source>
        <dbReference type="WBParaSite" id="nRc.2.0.1.t33760-RA"/>
    </source>
</evidence>